<dbReference type="SUPFAM" id="SSF46955">
    <property type="entry name" value="Putative DNA-binding domain"/>
    <property type="match status" value="1"/>
</dbReference>
<dbReference type="CDD" id="cd02065">
    <property type="entry name" value="B12-binding_like"/>
    <property type="match status" value="1"/>
</dbReference>
<dbReference type="InterPro" id="IPR000551">
    <property type="entry name" value="MerR-type_HTH_dom"/>
</dbReference>
<dbReference type="GO" id="GO:0046872">
    <property type="term" value="F:metal ion binding"/>
    <property type="evidence" value="ECO:0007669"/>
    <property type="project" value="InterPro"/>
</dbReference>
<accession>A0A6J7HFQ2</accession>
<feature type="domain" description="HTH merR-type" evidence="5">
    <location>
        <begin position="35"/>
        <end position="94"/>
    </location>
</feature>
<feature type="compositionally biased region" description="Polar residues" evidence="4">
    <location>
        <begin position="327"/>
        <end position="345"/>
    </location>
</feature>
<keyword evidence="1" id="KW-0805">Transcription regulation</keyword>
<evidence type="ECO:0000256" key="1">
    <source>
        <dbReference type="ARBA" id="ARBA00023015"/>
    </source>
</evidence>
<dbReference type="Gene3D" id="1.10.1660.10">
    <property type="match status" value="1"/>
</dbReference>
<evidence type="ECO:0000256" key="2">
    <source>
        <dbReference type="ARBA" id="ARBA00023125"/>
    </source>
</evidence>
<protein>
    <submittedName>
        <fullName evidence="7">Unannotated protein</fullName>
    </submittedName>
</protein>
<sequence>MPLSPVVPQHDLPEGPASSRVPDADGRPGPDPVRWMKIGQLSFHTGVPSDTLRAWERRYALLHPRRTAGNQRLYSNLDAQRVRIMRGHIAFGTPAALAAERTLEVRMGTTLGTEQAVGPGEVLVAHRDLREALDAFDETAGQRVLERLFVAHSRLAVLRDVLLPYMADVGRRWSDDRSTIAQEHFASSFLEVRLMAVARGWDRGSGPRALLACAPGERHSLGLVCFGIALHQQGWRIVNLGADTPLEAVAGTAEQIDADLVVLTASLPDRLIDEPVLRDLASTRRCAIGGSEELRRLAEVVGAEFLAGDPVSAALAVAEVRGGSPTGTGSTDVPVQDVYSPTDSS</sequence>
<dbReference type="Gene3D" id="1.10.1240.10">
    <property type="entry name" value="Methionine synthase domain"/>
    <property type="match status" value="1"/>
</dbReference>
<evidence type="ECO:0000313" key="7">
    <source>
        <dbReference type="EMBL" id="CAB4917526.1"/>
    </source>
</evidence>
<dbReference type="PANTHER" id="PTHR30204:SF67">
    <property type="entry name" value="HTH-TYPE TRANSCRIPTIONAL REGULATOR MLRA-RELATED"/>
    <property type="match status" value="1"/>
</dbReference>
<evidence type="ECO:0000256" key="3">
    <source>
        <dbReference type="ARBA" id="ARBA00023163"/>
    </source>
</evidence>
<dbReference type="EMBL" id="CAFBMK010000089">
    <property type="protein sequence ID" value="CAB4917526.1"/>
    <property type="molecule type" value="Genomic_DNA"/>
</dbReference>
<evidence type="ECO:0000259" key="5">
    <source>
        <dbReference type="PROSITE" id="PS50937"/>
    </source>
</evidence>
<keyword evidence="3" id="KW-0804">Transcription</keyword>
<organism evidence="7">
    <name type="scientific">freshwater metagenome</name>
    <dbReference type="NCBI Taxonomy" id="449393"/>
    <lineage>
        <taxon>unclassified sequences</taxon>
        <taxon>metagenomes</taxon>
        <taxon>ecological metagenomes</taxon>
    </lineage>
</organism>
<reference evidence="7" key="1">
    <citation type="submission" date="2020-05" db="EMBL/GenBank/DDBJ databases">
        <authorList>
            <person name="Chiriac C."/>
            <person name="Salcher M."/>
            <person name="Ghai R."/>
            <person name="Kavagutti S V."/>
        </authorList>
    </citation>
    <scope>NUCLEOTIDE SEQUENCE</scope>
</reference>
<evidence type="ECO:0000256" key="4">
    <source>
        <dbReference type="SAM" id="MobiDB-lite"/>
    </source>
</evidence>
<name>A0A6J7HFQ2_9ZZZZ</name>
<dbReference type="Pfam" id="PF02310">
    <property type="entry name" value="B12-binding"/>
    <property type="match status" value="1"/>
</dbReference>
<dbReference type="GO" id="GO:0003677">
    <property type="term" value="F:DNA binding"/>
    <property type="evidence" value="ECO:0007669"/>
    <property type="project" value="UniProtKB-KW"/>
</dbReference>
<proteinExistence type="predicted"/>
<dbReference type="InterPro" id="IPR047057">
    <property type="entry name" value="MerR_fam"/>
</dbReference>
<dbReference type="InterPro" id="IPR036594">
    <property type="entry name" value="Meth_synthase_dom"/>
</dbReference>
<dbReference type="Gene3D" id="3.40.50.280">
    <property type="entry name" value="Cobalamin-binding domain"/>
    <property type="match status" value="1"/>
</dbReference>
<feature type="region of interest" description="Disordered" evidence="4">
    <location>
        <begin position="1"/>
        <end position="31"/>
    </location>
</feature>
<dbReference type="GO" id="GO:0031419">
    <property type="term" value="F:cobalamin binding"/>
    <property type="evidence" value="ECO:0007669"/>
    <property type="project" value="InterPro"/>
</dbReference>
<gene>
    <name evidence="7" type="ORF">UFOPK3564_01653</name>
</gene>
<dbReference type="AlphaFoldDB" id="A0A6J7HFQ2"/>
<dbReference type="SMART" id="SM00422">
    <property type="entry name" value="HTH_MERR"/>
    <property type="match status" value="1"/>
</dbReference>
<dbReference type="InterPro" id="IPR036724">
    <property type="entry name" value="Cobalamin-bd_sf"/>
</dbReference>
<dbReference type="Pfam" id="PF13411">
    <property type="entry name" value="MerR_1"/>
    <property type="match status" value="1"/>
</dbReference>
<dbReference type="PROSITE" id="PS51332">
    <property type="entry name" value="B12_BINDING"/>
    <property type="match status" value="1"/>
</dbReference>
<feature type="region of interest" description="Disordered" evidence="4">
    <location>
        <begin position="321"/>
        <end position="345"/>
    </location>
</feature>
<dbReference type="SUPFAM" id="SSF52242">
    <property type="entry name" value="Cobalamin (vitamin B12)-binding domain"/>
    <property type="match status" value="1"/>
</dbReference>
<feature type="domain" description="B12-binding" evidence="6">
    <location>
        <begin position="206"/>
        <end position="327"/>
    </location>
</feature>
<dbReference type="Pfam" id="PF02607">
    <property type="entry name" value="B12-binding_2"/>
    <property type="match status" value="1"/>
</dbReference>
<dbReference type="PANTHER" id="PTHR30204">
    <property type="entry name" value="REDOX-CYCLING DRUG-SENSING TRANSCRIPTIONAL ACTIVATOR SOXR"/>
    <property type="match status" value="1"/>
</dbReference>
<keyword evidence="2" id="KW-0238">DNA-binding</keyword>
<dbReference type="PROSITE" id="PS50937">
    <property type="entry name" value="HTH_MERR_2"/>
    <property type="match status" value="1"/>
</dbReference>
<dbReference type="InterPro" id="IPR009061">
    <property type="entry name" value="DNA-bd_dom_put_sf"/>
</dbReference>
<dbReference type="GO" id="GO:0003700">
    <property type="term" value="F:DNA-binding transcription factor activity"/>
    <property type="evidence" value="ECO:0007669"/>
    <property type="project" value="InterPro"/>
</dbReference>
<evidence type="ECO:0000259" key="6">
    <source>
        <dbReference type="PROSITE" id="PS51332"/>
    </source>
</evidence>
<dbReference type="InterPro" id="IPR003759">
    <property type="entry name" value="Cbl-bd_cap"/>
</dbReference>
<dbReference type="InterPro" id="IPR006158">
    <property type="entry name" value="Cobalamin-bd"/>
</dbReference>